<comment type="caution">
    <text evidence="1">The sequence shown here is derived from an EMBL/GenBank/DDBJ whole genome shotgun (WGS) entry which is preliminary data.</text>
</comment>
<dbReference type="InterPro" id="IPR006626">
    <property type="entry name" value="PbH1"/>
</dbReference>
<dbReference type="OrthoDB" id="294016at2759"/>
<dbReference type="SUPFAM" id="SSF51126">
    <property type="entry name" value="Pectin lyase-like"/>
    <property type="match status" value="2"/>
</dbReference>
<protein>
    <recommendedName>
        <fullName evidence="3">Right handed beta helix domain-containing protein</fullName>
    </recommendedName>
</protein>
<dbReference type="PANTHER" id="PTHR11319:SF35">
    <property type="entry name" value="OUTER MEMBRANE PROTEIN PMPC-RELATED"/>
    <property type="match status" value="1"/>
</dbReference>
<reference evidence="1 2" key="1">
    <citation type="submission" date="2019-03" db="EMBL/GenBank/DDBJ databases">
        <title>Single cell metagenomics reveals metabolic interactions within the superorganism composed of flagellate Streblomastix strix and complex community of Bacteroidetes bacteria on its surface.</title>
        <authorList>
            <person name="Treitli S.C."/>
            <person name="Kolisko M."/>
            <person name="Husnik F."/>
            <person name="Keeling P."/>
            <person name="Hampl V."/>
        </authorList>
    </citation>
    <scope>NUCLEOTIDE SEQUENCE [LARGE SCALE GENOMIC DNA]</scope>
    <source>
        <strain evidence="1">ST1C</strain>
    </source>
</reference>
<dbReference type="Proteomes" id="UP000324800">
    <property type="component" value="Unassembled WGS sequence"/>
</dbReference>
<accession>A0A5J4VI30</accession>
<organism evidence="1 2">
    <name type="scientific">Streblomastix strix</name>
    <dbReference type="NCBI Taxonomy" id="222440"/>
    <lineage>
        <taxon>Eukaryota</taxon>
        <taxon>Metamonada</taxon>
        <taxon>Preaxostyla</taxon>
        <taxon>Oxymonadida</taxon>
        <taxon>Streblomastigidae</taxon>
        <taxon>Streblomastix</taxon>
    </lineage>
</organism>
<dbReference type="EMBL" id="SNRW01006933">
    <property type="protein sequence ID" value="KAA6382160.1"/>
    <property type="molecule type" value="Genomic_DNA"/>
</dbReference>
<sequence length="861" mass="92416">MLLVILSLESRSFFDATADTTELKDQDFVDEQPIFINKNQVEDVYIVQNCTFTRCINEQGYGGAFRISISNGAQVSIISTSFSQCKSSNQGGAISANINDATSKLTIDGSCYFDQCSAGYGGAIFVSCYGQFILNAGLVINNCSSNRGGGIQVSVQQSGSALLDGITIKDCSSTQSGGGLYLSSLSTSDYINIAGDITFENCTSIQSGGGLYVVAPVKRVMEISANFLFKNCSSKQGGGIYIYCIQSGSKILMTGDSTCTNCSAIQQGGGAYLSSNLEGIIEVNEYKFKDCSSESGGAICTYIIGGTAILNGTEIENCSSIQSGGGIYIYSPDINSKVEIINSKIVNCSSNNGGGGIYCMIMVGNVSILGENLIQNCMSYQGGGFYASISNSLSNCFIDGLTLDSCTALHNESSTGGGMCFYISEGNFMGEHIIVNNCTGKQGGGGLYLSMSKSTSTILDSCEFYHCKSANGGGIHAQINCEEPSYFWIKDTIVHECSAIEDEQHDVPPSGYGGGVFLTVIGSYDYDAESSRGFQLNGMKIYNNSADKGGQSIYVAMTKVVEWCKLGIAGEYVKGNYSDYHSNLNELQGIPLNYQQFKSKNTQQINQQQEYLQNYWDASIKGSIWHVLNRLVGSTTGIDQYHCGNSDAPCESIEYALKQISIEKELSETGTTSEKRIGITENGFDLTTPLQLSQTISYTKVIKIMKQMYGTPSEMQGQAEIKIMKNNNNNKENGKLGWISALEGLQLHFYGLNIIMDNSQLLIPIIYIAGTDSILELYTTSFSGIKLSPSSEAKGIIHINVQQSKLIASDCLFENINISNKGGSAIRLVNNALSTIATLTNSQFKNITATGDNNGRGGSAL</sequence>
<dbReference type="AlphaFoldDB" id="A0A5J4VI30"/>
<name>A0A5J4VI30_9EUKA</name>
<evidence type="ECO:0000313" key="2">
    <source>
        <dbReference type="Proteomes" id="UP000324800"/>
    </source>
</evidence>
<evidence type="ECO:0008006" key="3">
    <source>
        <dbReference type="Google" id="ProtNLM"/>
    </source>
</evidence>
<dbReference type="SMART" id="SM00710">
    <property type="entry name" value="PbH1"/>
    <property type="match status" value="7"/>
</dbReference>
<dbReference type="InterPro" id="IPR011050">
    <property type="entry name" value="Pectin_lyase_fold/virulence"/>
</dbReference>
<gene>
    <name evidence="1" type="ORF">EZS28_022313</name>
</gene>
<feature type="non-terminal residue" evidence="1">
    <location>
        <position position="861"/>
    </location>
</feature>
<proteinExistence type="predicted"/>
<dbReference type="PANTHER" id="PTHR11319">
    <property type="entry name" value="G PROTEIN-COUPLED RECEPTOR-RELATED"/>
    <property type="match status" value="1"/>
</dbReference>
<evidence type="ECO:0000313" key="1">
    <source>
        <dbReference type="EMBL" id="KAA6382160.1"/>
    </source>
</evidence>